<evidence type="ECO:0000256" key="4">
    <source>
        <dbReference type="ARBA" id="ARBA00022679"/>
    </source>
</evidence>
<evidence type="ECO:0000256" key="11">
    <source>
        <dbReference type="ARBA" id="ARBA00023136"/>
    </source>
</evidence>
<dbReference type="PANTHER" id="PTHR46008">
    <property type="entry name" value="LEAF RUST 10 DISEASE-RESISTANCE LOCUS RECEPTOR-LIKE PROTEIN KINASE-LIKE 1.4"/>
    <property type="match status" value="1"/>
</dbReference>
<dbReference type="GO" id="GO:0004674">
    <property type="term" value="F:protein serine/threonine kinase activity"/>
    <property type="evidence" value="ECO:0007669"/>
    <property type="project" value="UniProtKB-KW"/>
</dbReference>
<feature type="domain" description="Protein kinase" evidence="17">
    <location>
        <begin position="341"/>
        <end position="615"/>
    </location>
</feature>
<dbReference type="InterPro" id="IPR001245">
    <property type="entry name" value="Ser-Thr/Tyr_kinase_cat_dom"/>
</dbReference>
<dbReference type="InterPro" id="IPR011009">
    <property type="entry name" value="Kinase-like_dom_sf"/>
</dbReference>
<dbReference type="Gene3D" id="3.30.200.20">
    <property type="entry name" value="Phosphorylase Kinase, domain 1"/>
    <property type="match status" value="1"/>
</dbReference>
<sequence length="676" mass="75160">MYLALFFFLTIFSVSYSLGSSSAASTSLRQESQYEKCTSNSSRCGTSSVETAYPFWGNGHPQYCGHPRFELSCNGDYPSIKIKSRGYQVLNIDYNTSTLVIANEAFLQGECPEPMDLHNTTIDWTIFNYTSNVKNATLYYDCQQSELFNGAPFSFSCAGRYPRAQSFLVVTNDWKHQLDKVCHTKVYVSIYSNAVQELFDNSSSVGEVLKRGFEVKWIIDGKECQECSVSGGSCGYDTTSAKSICFCADGTVSANCHTSTPSRGLSLKAKVGIGLAAAAAAILATVTWFVYVRPSKDYESSTSFTKPKQNDLSAANPEEENAYFGTQLFSYHELQQATNYFQKSNEIGQGGFSTVYRGKLRDGRDVAIKRLYEKNKKQVDQFMNELEILTRLDHKHLVKLYGCTTRKSHELLFVYEYVPSGTVSDNLHGKLANPGSLSWPLRLRIAVETASALVYLHASDIIHRDVKTKNILLDENYSVKVADFGLSRLFPLNVSHVSTTPQGSPGYVDPEYHQCYQLTDKSDVYSFGVVLAELLSGKPAVDRNRSRRDINLSNLAINKIKNKAWSEFIDPSLGFESNAKVTEEVIIVAKLAFHCLQATKDTRPSMEEVFERLYCIRTADDIAEIPEVSRDIGVDLGSSTAAVQTDEPKKVQSTTLASVDNDSRISVFVNVSSDTP</sequence>
<dbReference type="InterPro" id="IPR008271">
    <property type="entry name" value="Ser/Thr_kinase_AS"/>
</dbReference>
<dbReference type="PROSITE" id="PS50011">
    <property type="entry name" value="PROTEIN_KINASE_DOM"/>
    <property type="match status" value="1"/>
</dbReference>
<dbReference type="PANTHER" id="PTHR46008:SF2">
    <property type="entry name" value="LEAF RUST 10 DISEASE-RESISTANCE LOCUS RECEPTOR-LIKE PROTEIN KINASE-LIKE 1.4"/>
    <property type="match status" value="1"/>
</dbReference>
<evidence type="ECO:0000256" key="14">
    <source>
        <dbReference type="ARBA" id="ARBA00048679"/>
    </source>
</evidence>
<dbReference type="GO" id="GO:0005886">
    <property type="term" value="C:plasma membrane"/>
    <property type="evidence" value="ECO:0007669"/>
    <property type="project" value="UniProtKB-ARBA"/>
</dbReference>
<dbReference type="FunFam" id="1.10.510.10:FF:000161">
    <property type="entry name" value="Wall-associated receptor kinase-like 20"/>
    <property type="match status" value="1"/>
</dbReference>
<dbReference type="EC" id="2.7.11.1" evidence="2"/>
<evidence type="ECO:0000256" key="8">
    <source>
        <dbReference type="ARBA" id="ARBA00022777"/>
    </source>
</evidence>
<evidence type="ECO:0000256" key="10">
    <source>
        <dbReference type="ARBA" id="ARBA00022989"/>
    </source>
</evidence>
<dbReference type="Proteomes" id="UP001443914">
    <property type="component" value="Unassembled WGS sequence"/>
</dbReference>
<evidence type="ECO:0000256" key="9">
    <source>
        <dbReference type="ARBA" id="ARBA00022840"/>
    </source>
</evidence>
<dbReference type="GO" id="GO:0030247">
    <property type="term" value="F:polysaccharide binding"/>
    <property type="evidence" value="ECO:0007669"/>
    <property type="project" value="InterPro"/>
</dbReference>
<evidence type="ECO:0000256" key="3">
    <source>
        <dbReference type="ARBA" id="ARBA00022527"/>
    </source>
</evidence>
<accession>A0AAW1I3Q9</accession>
<dbReference type="EMBL" id="JBDFQZ010000010">
    <property type="protein sequence ID" value="KAK9684231.1"/>
    <property type="molecule type" value="Genomic_DNA"/>
</dbReference>
<comment type="catalytic activity">
    <reaction evidence="13">
        <text>L-threonyl-[protein] + ATP = O-phospho-L-threonyl-[protein] + ADP + H(+)</text>
        <dbReference type="Rhea" id="RHEA:46608"/>
        <dbReference type="Rhea" id="RHEA-COMP:11060"/>
        <dbReference type="Rhea" id="RHEA-COMP:11605"/>
        <dbReference type="ChEBI" id="CHEBI:15378"/>
        <dbReference type="ChEBI" id="CHEBI:30013"/>
        <dbReference type="ChEBI" id="CHEBI:30616"/>
        <dbReference type="ChEBI" id="CHEBI:61977"/>
        <dbReference type="ChEBI" id="CHEBI:456216"/>
        <dbReference type="EC" id="2.7.11.1"/>
    </reaction>
</comment>
<comment type="catalytic activity">
    <reaction evidence="14">
        <text>L-seryl-[protein] + ATP = O-phospho-L-seryl-[protein] + ADP + H(+)</text>
        <dbReference type="Rhea" id="RHEA:17989"/>
        <dbReference type="Rhea" id="RHEA-COMP:9863"/>
        <dbReference type="Rhea" id="RHEA-COMP:11604"/>
        <dbReference type="ChEBI" id="CHEBI:15378"/>
        <dbReference type="ChEBI" id="CHEBI:29999"/>
        <dbReference type="ChEBI" id="CHEBI:30616"/>
        <dbReference type="ChEBI" id="CHEBI:83421"/>
        <dbReference type="ChEBI" id="CHEBI:456216"/>
        <dbReference type="EC" id="2.7.11.1"/>
    </reaction>
</comment>
<evidence type="ECO:0000256" key="5">
    <source>
        <dbReference type="ARBA" id="ARBA00022692"/>
    </source>
</evidence>
<dbReference type="InterPro" id="IPR032872">
    <property type="entry name" value="WAK_assoc_C"/>
</dbReference>
<dbReference type="AlphaFoldDB" id="A0AAW1I3Q9"/>
<name>A0AAW1I3Q9_SAPOF</name>
<evidence type="ECO:0000313" key="19">
    <source>
        <dbReference type="Proteomes" id="UP001443914"/>
    </source>
</evidence>
<dbReference type="GO" id="GO:0005524">
    <property type="term" value="F:ATP binding"/>
    <property type="evidence" value="ECO:0007669"/>
    <property type="project" value="UniProtKB-UniRule"/>
</dbReference>
<dbReference type="InterPro" id="IPR025287">
    <property type="entry name" value="WAK_GUB"/>
</dbReference>
<reference evidence="18" key="1">
    <citation type="submission" date="2024-03" db="EMBL/GenBank/DDBJ databases">
        <title>WGS assembly of Saponaria officinalis var. Norfolk2.</title>
        <authorList>
            <person name="Jenkins J."/>
            <person name="Shu S."/>
            <person name="Grimwood J."/>
            <person name="Barry K."/>
            <person name="Goodstein D."/>
            <person name="Schmutz J."/>
            <person name="Leebens-Mack J."/>
            <person name="Osbourn A."/>
        </authorList>
    </citation>
    <scope>NUCLEOTIDE SEQUENCE [LARGE SCALE GENOMIC DNA]</scope>
    <source>
        <strain evidence="18">JIC</strain>
    </source>
</reference>
<proteinExistence type="predicted"/>
<dbReference type="Pfam" id="PF13947">
    <property type="entry name" value="GUB_WAK_bind"/>
    <property type="match status" value="1"/>
</dbReference>
<organism evidence="18 19">
    <name type="scientific">Saponaria officinalis</name>
    <name type="common">Common soapwort</name>
    <name type="synonym">Lychnis saponaria</name>
    <dbReference type="NCBI Taxonomy" id="3572"/>
    <lineage>
        <taxon>Eukaryota</taxon>
        <taxon>Viridiplantae</taxon>
        <taxon>Streptophyta</taxon>
        <taxon>Embryophyta</taxon>
        <taxon>Tracheophyta</taxon>
        <taxon>Spermatophyta</taxon>
        <taxon>Magnoliopsida</taxon>
        <taxon>eudicotyledons</taxon>
        <taxon>Gunneridae</taxon>
        <taxon>Pentapetalae</taxon>
        <taxon>Caryophyllales</taxon>
        <taxon>Caryophyllaceae</taxon>
        <taxon>Caryophylleae</taxon>
        <taxon>Saponaria</taxon>
    </lineage>
</organism>
<keyword evidence="11" id="KW-0472">Membrane</keyword>
<evidence type="ECO:0000256" key="2">
    <source>
        <dbReference type="ARBA" id="ARBA00012513"/>
    </source>
</evidence>
<feature type="binding site" evidence="15">
    <location>
        <position position="369"/>
    </location>
    <ligand>
        <name>ATP</name>
        <dbReference type="ChEBI" id="CHEBI:30616"/>
    </ligand>
</feature>
<keyword evidence="9 15" id="KW-0067">ATP-binding</keyword>
<keyword evidence="6 16" id="KW-0732">Signal</keyword>
<feature type="signal peptide" evidence="16">
    <location>
        <begin position="1"/>
        <end position="19"/>
    </location>
</feature>
<dbReference type="SUPFAM" id="SSF56112">
    <property type="entry name" value="Protein kinase-like (PK-like)"/>
    <property type="match status" value="1"/>
</dbReference>
<evidence type="ECO:0000256" key="6">
    <source>
        <dbReference type="ARBA" id="ARBA00022729"/>
    </source>
</evidence>
<keyword evidence="4" id="KW-0808">Transferase</keyword>
<keyword evidence="19" id="KW-1185">Reference proteome</keyword>
<dbReference type="CDD" id="cd14066">
    <property type="entry name" value="STKc_IRAK"/>
    <property type="match status" value="1"/>
</dbReference>
<evidence type="ECO:0000256" key="13">
    <source>
        <dbReference type="ARBA" id="ARBA00047899"/>
    </source>
</evidence>
<dbReference type="Pfam" id="PF14380">
    <property type="entry name" value="WAK_assoc"/>
    <property type="match status" value="1"/>
</dbReference>
<gene>
    <name evidence="18" type="ORF">RND81_10G195400</name>
</gene>
<keyword evidence="3" id="KW-0723">Serine/threonine-protein kinase</keyword>
<comment type="caution">
    <text evidence="18">The sequence shown here is derived from an EMBL/GenBank/DDBJ whole genome shotgun (WGS) entry which is preliminary data.</text>
</comment>
<dbReference type="PROSITE" id="PS00107">
    <property type="entry name" value="PROTEIN_KINASE_ATP"/>
    <property type="match status" value="1"/>
</dbReference>
<keyword evidence="7 15" id="KW-0547">Nucleotide-binding</keyword>
<dbReference type="InterPro" id="IPR017441">
    <property type="entry name" value="Protein_kinase_ATP_BS"/>
</dbReference>
<feature type="chain" id="PRO_5043777356" description="non-specific serine/threonine protein kinase" evidence="16">
    <location>
        <begin position="20"/>
        <end position="676"/>
    </location>
</feature>
<evidence type="ECO:0000256" key="15">
    <source>
        <dbReference type="PROSITE-ProRule" id="PRU10141"/>
    </source>
</evidence>
<keyword evidence="12" id="KW-0325">Glycoprotein</keyword>
<dbReference type="Pfam" id="PF07714">
    <property type="entry name" value="PK_Tyr_Ser-Thr"/>
    <property type="match status" value="1"/>
</dbReference>
<keyword evidence="8" id="KW-0418">Kinase</keyword>
<evidence type="ECO:0000256" key="1">
    <source>
        <dbReference type="ARBA" id="ARBA00004167"/>
    </source>
</evidence>
<dbReference type="InterPro" id="IPR000719">
    <property type="entry name" value="Prot_kinase_dom"/>
</dbReference>
<evidence type="ECO:0000256" key="16">
    <source>
        <dbReference type="SAM" id="SignalP"/>
    </source>
</evidence>
<protein>
    <recommendedName>
        <fullName evidence="2">non-specific serine/threonine protein kinase</fullName>
        <ecNumber evidence="2">2.7.11.1</ecNumber>
    </recommendedName>
</protein>
<comment type="subcellular location">
    <subcellularLocation>
        <location evidence="1">Membrane</location>
        <topology evidence="1">Single-pass membrane protein</topology>
    </subcellularLocation>
</comment>
<evidence type="ECO:0000256" key="12">
    <source>
        <dbReference type="ARBA" id="ARBA00023180"/>
    </source>
</evidence>
<evidence type="ECO:0000259" key="17">
    <source>
        <dbReference type="PROSITE" id="PS50011"/>
    </source>
</evidence>
<dbReference type="PROSITE" id="PS00108">
    <property type="entry name" value="PROTEIN_KINASE_ST"/>
    <property type="match status" value="1"/>
</dbReference>
<dbReference type="Gene3D" id="1.10.510.10">
    <property type="entry name" value="Transferase(Phosphotransferase) domain 1"/>
    <property type="match status" value="1"/>
</dbReference>
<keyword evidence="5" id="KW-0812">Transmembrane</keyword>
<evidence type="ECO:0000313" key="18">
    <source>
        <dbReference type="EMBL" id="KAK9684231.1"/>
    </source>
</evidence>
<keyword evidence="10" id="KW-1133">Transmembrane helix</keyword>
<dbReference type="SMART" id="SM00220">
    <property type="entry name" value="S_TKc"/>
    <property type="match status" value="1"/>
</dbReference>
<evidence type="ECO:0000256" key="7">
    <source>
        <dbReference type="ARBA" id="ARBA00022741"/>
    </source>
</evidence>